<feature type="region of interest" description="Disordered" evidence="1">
    <location>
        <begin position="57"/>
        <end position="100"/>
    </location>
</feature>
<dbReference type="EMBL" id="VEWN01000002">
    <property type="protein sequence ID" value="KAA1057390.1"/>
    <property type="molecule type" value="Genomic_DNA"/>
</dbReference>
<feature type="region of interest" description="Disordered" evidence="1">
    <location>
        <begin position="1"/>
        <end position="25"/>
    </location>
</feature>
<organism evidence="3 4">
    <name type="scientific">Azospirillum argentinense</name>
    <dbReference type="NCBI Taxonomy" id="2970906"/>
    <lineage>
        <taxon>Bacteria</taxon>
        <taxon>Pseudomonadati</taxon>
        <taxon>Pseudomonadota</taxon>
        <taxon>Alphaproteobacteria</taxon>
        <taxon>Rhodospirillales</taxon>
        <taxon>Azospirillaceae</taxon>
        <taxon>Azospirillum</taxon>
    </lineage>
</organism>
<evidence type="ECO:0000256" key="1">
    <source>
        <dbReference type="SAM" id="MobiDB-lite"/>
    </source>
</evidence>
<geneLocation type="plasmid" evidence="3">
    <name>p10unnamed</name>
</geneLocation>
<dbReference type="Proteomes" id="UP000236268">
    <property type="component" value="Unassembled WGS sequence"/>
</dbReference>
<accession>A0A2K1FYE4</accession>
<dbReference type="EMBL" id="POWG01000019">
    <property type="protein sequence ID" value="PNQ97528.1"/>
    <property type="molecule type" value="Genomic_DNA"/>
</dbReference>
<name>A0A2K1FYE4_9PROT</name>
<protein>
    <submittedName>
        <fullName evidence="3">Uncharacterized protein</fullName>
    </submittedName>
</protein>
<evidence type="ECO:0000313" key="4">
    <source>
        <dbReference type="Proteomes" id="UP000236268"/>
    </source>
</evidence>
<evidence type="ECO:0000313" key="2">
    <source>
        <dbReference type="EMBL" id="KAA1057390.1"/>
    </source>
</evidence>
<sequence length="133" mass="14577">MEKPLHQERLFQSYRTSDHQQPRSRSNLYALYESEINNPESQITPRPSDLLIPSSLSLRSRAPLNPGAPQKNVRIANHPSATPCRSHGHGTLGRCPSHAPPHGTEATLNLLLGCPTVSPAVGNAIARQKREPP</sequence>
<keyword evidence="3" id="KW-0614">Plasmid</keyword>
<gene>
    <name evidence="3" type="ORF">C1S70_18380</name>
    <name evidence="2" type="ORF">FH063_001558</name>
</gene>
<comment type="caution">
    <text evidence="3">The sequence shown here is derived from an EMBL/GenBank/DDBJ whole genome shotgun (WGS) entry which is preliminary data.</text>
</comment>
<reference evidence="2 5" key="2">
    <citation type="submission" date="2019-07" db="EMBL/GenBank/DDBJ databases">
        <title>Genome sequencing of the stress-tolerant strain Azospirillum brasilense Az19.</title>
        <authorList>
            <person name="Maroniche G.A."/>
            <person name="Garcia J.E."/>
            <person name="Pagnussat L."/>
            <person name="Amenta M."/>
            <person name="Creus C.M."/>
        </authorList>
    </citation>
    <scope>NUCLEOTIDE SEQUENCE [LARGE SCALE GENOMIC DNA]</scope>
    <source>
        <strain evidence="2 5">Az19</strain>
    </source>
</reference>
<proteinExistence type="predicted"/>
<dbReference type="AlphaFoldDB" id="A0A2K1FYE4"/>
<dbReference type="Proteomes" id="UP000325333">
    <property type="component" value="Unassembled WGS sequence"/>
</dbReference>
<reference evidence="3 4" key="1">
    <citation type="submission" date="2018-01" db="EMBL/GenBank/DDBJ databases">
        <title>Whole genome sequence of Azospirillum brasilense REC3 isolated from strawberry roots.</title>
        <authorList>
            <person name="Fontana C.A."/>
            <person name="Salazar S.M."/>
            <person name="Bassi D."/>
            <person name="Puglisi E."/>
            <person name="Lovaisa N.C."/>
            <person name="Toffoli L.M."/>
            <person name="Pedraza R."/>
            <person name="Cocconcelli P.S."/>
        </authorList>
    </citation>
    <scope>NUCLEOTIDE SEQUENCE [LARGE SCALE GENOMIC DNA]</scope>
    <source>
        <strain evidence="3 4">REC3</strain>
        <plasmid evidence="3">p10unnamed</plasmid>
    </source>
</reference>
<evidence type="ECO:0000313" key="3">
    <source>
        <dbReference type="EMBL" id="PNQ97528.1"/>
    </source>
</evidence>
<evidence type="ECO:0000313" key="5">
    <source>
        <dbReference type="Proteomes" id="UP000325333"/>
    </source>
</evidence>